<feature type="domain" description="Spore protein YkvP/CgeB glycosyl transferase-like" evidence="2">
    <location>
        <begin position="403"/>
        <end position="534"/>
    </location>
</feature>
<evidence type="ECO:0000313" key="3">
    <source>
        <dbReference type="EMBL" id="RXJ01672.1"/>
    </source>
</evidence>
<dbReference type="InterPro" id="IPR029044">
    <property type="entry name" value="Nucleotide-diphossugar_trans"/>
</dbReference>
<dbReference type="InterPro" id="IPR050834">
    <property type="entry name" value="Glycosyltransf_2"/>
</dbReference>
<dbReference type="PANTHER" id="PTHR43685">
    <property type="entry name" value="GLYCOSYLTRANSFERASE"/>
    <property type="match status" value="1"/>
</dbReference>
<feature type="domain" description="Glycosyltransferase 2-like" evidence="1">
    <location>
        <begin position="550"/>
        <end position="659"/>
    </location>
</feature>
<proteinExistence type="predicted"/>
<protein>
    <submittedName>
        <fullName evidence="3">Glycosyltransferase</fullName>
    </submittedName>
</protein>
<dbReference type="RefSeq" id="WP_129077973.1">
    <property type="nucleotide sequence ID" value="NZ_QOUX01000032.1"/>
</dbReference>
<dbReference type="Proteomes" id="UP000290649">
    <property type="component" value="Unassembled WGS sequence"/>
</dbReference>
<dbReference type="SUPFAM" id="SSF53448">
    <property type="entry name" value="Nucleotide-diphospho-sugar transferases"/>
    <property type="match status" value="1"/>
</dbReference>
<evidence type="ECO:0000313" key="4">
    <source>
        <dbReference type="Proteomes" id="UP000290649"/>
    </source>
</evidence>
<dbReference type="Gene3D" id="3.90.550.10">
    <property type="entry name" value="Spore Coat Polysaccharide Biosynthesis Protein SpsA, Chain A"/>
    <property type="match status" value="1"/>
</dbReference>
<dbReference type="Pfam" id="PF13524">
    <property type="entry name" value="Glyco_trans_1_2"/>
    <property type="match status" value="1"/>
</dbReference>
<keyword evidence="4" id="KW-1185">Reference proteome</keyword>
<evidence type="ECO:0000259" key="2">
    <source>
        <dbReference type="Pfam" id="PF13524"/>
    </source>
</evidence>
<dbReference type="AlphaFoldDB" id="A0A4Q0VSZ1"/>
<dbReference type="Pfam" id="PF00535">
    <property type="entry name" value="Glycos_transf_2"/>
    <property type="match status" value="1"/>
</dbReference>
<organism evidence="3 4">
    <name type="scientific">Anaerobacillus alkaliphilus</name>
    <dbReference type="NCBI Taxonomy" id="1548597"/>
    <lineage>
        <taxon>Bacteria</taxon>
        <taxon>Bacillati</taxon>
        <taxon>Bacillota</taxon>
        <taxon>Bacilli</taxon>
        <taxon>Bacillales</taxon>
        <taxon>Bacillaceae</taxon>
        <taxon>Anaerobacillus</taxon>
    </lineage>
</organism>
<accession>A0A4Q0VSZ1</accession>
<comment type="caution">
    <text evidence="3">The sequence shown here is derived from an EMBL/GenBank/DDBJ whole genome shotgun (WGS) entry which is preliminary data.</text>
</comment>
<dbReference type="InterPro" id="IPR001173">
    <property type="entry name" value="Glyco_trans_2-like"/>
</dbReference>
<keyword evidence="3" id="KW-0808">Transferase</keyword>
<dbReference type="PANTHER" id="PTHR43685:SF2">
    <property type="entry name" value="GLYCOSYLTRANSFERASE 2-LIKE DOMAIN-CONTAINING PROTEIN"/>
    <property type="match status" value="1"/>
</dbReference>
<reference evidence="3 4" key="1">
    <citation type="journal article" date="2019" name="Int. J. Syst. Evol. Microbiol.">
        <title>Anaerobacillus alkaliphilus sp. nov., a novel alkaliphilic and moderately halophilic bacterium.</title>
        <authorList>
            <person name="Borsodi A.K."/>
            <person name="Aszalos J.M."/>
            <person name="Bihari P."/>
            <person name="Nagy I."/>
            <person name="Schumann P."/>
            <person name="Sproer C."/>
            <person name="Kovacs A.L."/>
            <person name="Boka K."/>
            <person name="Dobosy P."/>
            <person name="Ovari M."/>
            <person name="Szili-Kovacs T."/>
            <person name="Toth E."/>
        </authorList>
    </citation>
    <scope>NUCLEOTIDE SEQUENCE [LARGE SCALE GENOMIC DNA]</scope>
    <source>
        <strain evidence="3 4">B16-10</strain>
    </source>
</reference>
<dbReference type="OrthoDB" id="7019976at2"/>
<evidence type="ECO:0000259" key="1">
    <source>
        <dbReference type="Pfam" id="PF00535"/>
    </source>
</evidence>
<name>A0A4Q0VSZ1_9BACI</name>
<gene>
    <name evidence="3" type="ORF">DS745_09340</name>
</gene>
<dbReference type="GO" id="GO:0016740">
    <property type="term" value="F:transferase activity"/>
    <property type="evidence" value="ECO:0007669"/>
    <property type="project" value="UniProtKB-KW"/>
</dbReference>
<dbReference type="EMBL" id="QOUX01000032">
    <property type="protein sequence ID" value="RXJ01672.1"/>
    <property type="molecule type" value="Genomic_DNA"/>
</dbReference>
<dbReference type="Gene3D" id="3.40.50.2000">
    <property type="entry name" value="Glycogen Phosphorylase B"/>
    <property type="match status" value="1"/>
</dbReference>
<sequence>MDQNKLKDFLSTTLANIAEKRTYIESLNNLSKISVKGFSKDFFIDKPINILFQYNHQVLTLDNEKVYLSLFEKTTNFTKKPIEPNSKLFGNVLLVDADFTIKNSVTCILSIIFYDQEQPMKTFKFQHKGDRLTQKIHCPQNSVSYRVAIKLEGTGQFQNQKFEVEQRFEREAENQQIHAQYVTNTQLCKKSKVETFKAEIKNYKYFRRRQENDLKLAVILDEFSFDCFTYDCQIVSLTKSNWQNEILHFQPDFLFVESSWQGNKGEWAYEIANLHVNKHRTCLLDLVTYCKEIGLPTVFWDKEGFENYEFFKEAASYFDYIFTADENNLERFQRNVKHQQIHVLPFAAQPQLHNPINKNKNFLGEIAFAGSYYSNKHDTRKGDIENLIKPSLSREIQIFDRYFGKDPTKYPNNQWPKQYQDNIVGHLDYSEMVEAYKNFDIFLNVNSVQNSRYMFARRVYEILASKTFVISGPSLGIEEFFKGYVPISRGEDETTKLLKLYLNNPLIRKKIEKQGLRYVIQNHTYKHRLHTICQKIGLLKEIENTPKVTIITSTQRQEYMEALFENISNQTYEHFEVVIILNKNTMNFSVWQKRFECLGKPVKILQIDEGRSLGYCLNEAVRNSTGEVIAKFDDDDYYAANYLLDMVQSMEYSNADIVGKSSHYLYFEESQLLALKTIGSGSERYSNFVAGATLVFTRTIFDKLCGFLDKNRGEDTDFLTRAKEFGSIIYSNDEYNYCCLRRKNKANHTWQIGDDELLRICKSSMFTTDYKTPVTL</sequence>
<dbReference type="InterPro" id="IPR055259">
    <property type="entry name" value="YkvP/CgeB_Glyco_trans-like"/>
</dbReference>